<dbReference type="Proteomes" id="UP001501095">
    <property type="component" value="Unassembled WGS sequence"/>
</dbReference>
<dbReference type="InterPro" id="IPR010982">
    <property type="entry name" value="Lambda_DNA-bd_dom_sf"/>
</dbReference>
<dbReference type="SUPFAM" id="SSF47413">
    <property type="entry name" value="lambda repressor-like DNA-binding domains"/>
    <property type="match status" value="1"/>
</dbReference>
<dbReference type="Pfam" id="PF13377">
    <property type="entry name" value="Peripla_BP_3"/>
    <property type="match status" value="1"/>
</dbReference>
<evidence type="ECO:0000256" key="1">
    <source>
        <dbReference type="ARBA" id="ARBA00023015"/>
    </source>
</evidence>
<sequence length="414" mass="44285">MKLLSGGRGGPLTNGAGGRVNAADDRSRARFHECFDIDIECSGNLWRHEDFVKGARRDTIAAMTTPEPVESRTQIRTQGRTAQTATLAEIAREAGVSAPTVSKVLNGRADVAPATRARVEDLLRAHGYRRRRAEATRSPLIDLVFHELESAWAMEVIRGVENVARDAGLSVVLSESAGRLTPGRSWADQVAARRPHGVVLVLSGLDESQRALLTSRSIPFVVMDPAGDPGADVPSIGATNWQGGLAATRHLVELGHRRIGAISGPSQMMCSRARVDGYRAALETAGLPVDTSLIADGDFHHEAGYRRGLELLRRPDRPTAVFAGNDLQALGLYEAARELGLRIPEDLSVVGFDDLPVAPLVGPPLTTVRQPLTEMAEAAAKLVLDLGRDRDTPAATRVELATSLVVRSSTAPPA</sequence>
<dbReference type="Gene3D" id="1.10.260.40">
    <property type="entry name" value="lambda repressor-like DNA-binding domains"/>
    <property type="match status" value="1"/>
</dbReference>
<dbReference type="PROSITE" id="PS00356">
    <property type="entry name" value="HTH_LACI_1"/>
    <property type="match status" value="1"/>
</dbReference>
<feature type="domain" description="HTH lacI-type" evidence="5">
    <location>
        <begin position="85"/>
        <end position="138"/>
    </location>
</feature>
<evidence type="ECO:0000313" key="6">
    <source>
        <dbReference type="EMBL" id="GAA2527492.1"/>
    </source>
</evidence>
<keyword evidence="2 6" id="KW-0238">DNA-binding</keyword>
<comment type="caution">
    <text evidence="6">The sequence shown here is derived from an EMBL/GenBank/DDBJ whole genome shotgun (WGS) entry which is preliminary data.</text>
</comment>
<dbReference type="SUPFAM" id="SSF53822">
    <property type="entry name" value="Periplasmic binding protein-like I"/>
    <property type="match status" value="1"/>
</dbReference>
<evidence type="ECO:0000259" key="5">
    <source>
        <dbReference type="PROSITE" id="PS50932"/>
    </source>
</evidence>
<dbReference type="Gene3D" id="3.40.50.2300">
    <property type="match status" value="2"/>
</dbReference>
<name>A0ABN3NML4_9ACTN</name>
<dbReference type="InterPro" id="IPR000843">
    <property type="entry name" value="HTH_LacI"/>
</dbReference>
<dbReference type="GO" id="GO:0003677">
    <property type="term" value="F:DNA binding"/>
    <property type="evidence" value="ECO:0007669"/>
    <property type="project" value="UniProtKB-KW"/>
</dbReference>
<dbReference type="CDD" id="cd01392">
    <property type="entry name" value="HTH_LacI"/>
    <property type="match status" value="1"/>
</dbReference>
<dbReference type="CDD" id="cd06296">
    <property type="entry name" value="PBP1_CatR-like"/>
    <property type="match status" value="1"/>
</dbReference>
<feature type="region of interest" description="Disordered" evidence="4">
    <location>
        <begin position="1"/>
        <end position="22"/>
    </location>
</feature>
<proteinExistence type="predicted"/>
<keyword evidence="1" id="KW-0805">Transcription regulation</keyword>
<dbReference type="PROSITE" id="PS50932">
    <property type="entry name" value="HTH_LACI_2"/>
    <property type="match status" value="1"/>
</dbReference>
<keyword evidence="7" id="KW-1185">Reference proteome</keyword>
<reference evidence="6 7" key="1">
    <citation type="journal article" date="2019" name="Int. J. Syst. Evol. Microbiol.">
        <title>The Global Catalogue of Microorganisms (GCM) 10K type strain sequencing project: providing services to taxonomists for standard genome sequencing and annotation.</title>
        <authorList>
            <consortium name="The Broad Institute Genomics Platform"/>
            <consortium name="The Broad Institute Genome Sequencing Center for Infectious Disease"/>
            <person name="Wu L."/>
            <person name="Ma J."/>
        </authorList>
    </citation>
    <scope>NUCLEOTIDE SEQUENCE [LARGE SCALE GENOMIC DNA]</scope>
    <source>
        <strain evidence="6 7">JCM 6924</strain>
    </source>
</reference>
<dbReference type="PANTHER" id="PTHR30146:SF153">
    <property type="entry name" value="LACTOSE OPERON REPRESSOR"/>
    <property type="match status" value="1"/>
</dbReference>
<dbReference type="InterPro" id="IPR028082">
    <property type="entry name" value="Peripla_BP_I"/>
</dbReference>
<evidence type="ECO:0000313" key="7">
    <source>
        <dbReference type="Proteomes" id="UP001501095"/>
    </source>
</evidence>
<dbReference type="Pfam" id="PF00356">
    <property type="entry name" value="LacI"/>
    <property type="match status" value="1"/>
</dbReference>
<feature type="compositionally biased region" description="Gly residues" evidence="4">
    <location>
        <begin position="1"/>
        <end position="18"/>
    </location>
</feature>
<organism evidence="6 7">
    <name type="scientific">Streptomyces levis</name>
    <dbReference type="NCBI Taxonomy" id="285566"/>
    <lineage>
        <taxon>Bacteria</taxon>
        <taxon>Bacillati</taxon>
        <taxon>Actinomycetota</taxon>
        <taxon>Actinomycetes</taxon>
        <taxon>Kitasatosporales</taxon>
        <taxon>Streptomycetaceae</taxon>
        <taxon>Streptomyces</taxon>
    </lineage>
</organism>
<dbReference type="EMBL" id="BAAATM010000008">
    <property type="protein sequence ID" value="GAA2527492.1"/>
    <property type="molecule type" value="Genomic_DNA"/>
</dbReference>
<dbReference type="PANTHER" id="PTHR30146">
    <property type="entry name" value="LACI-RELATED TRANSCRIPTIONAL REPRESSOR"/>
    <property type="match status" value="1"/>
</dbReference>
<dbReference type="InterPro" id="IPR046335">
    <property type="entry name" value="LacI/GalR-like_sensor"/>
</dbReference>
<gene>
    <name evidence="6" type="ORF">GCM10010423_22220</name>
</gene>
<evidence type="ECO:0000256" key="3">
    <source>
        <dbReference type="ARBA" id="ARBA00023163"/>
    </source>
</evidence>
<evidence type="ECO:0000256" key="2">
    <source>
        <dbReference type="ARBA" id="ARBA00023125"/>
    </source>
</evidence>
<dbReference type="SMART" id="SM00354">
    <property type="entry name" value="HTH_LACI"/>
    <property type="match status" value="1"/>
</dbReference>
<keyword evidence="3" id="KW-0804">Transcription</keyword>
<protein>
    <submittedName>
        <fullName evidence="6">LacI family DNA-binding transcriptional regulator</fullName>
    </submittedName>
</protein>
<evidence type="ECO:0000256" key="4">
    <source>
        <dbReference type="SAM" id="MobiDB-lite"/>
    </source>
</evidence>
<accession>A0ABN3NML4</accession>